<organism evidence="1 2">
    <name type="scientific">Hibiscus sabdariffa</name>
    <name type="common">roselle</name>
    <dbReference type="NCBI Taxonomy" id="183260"/>
    <lineage>
        <taxon>Eukaryota</taxon>
        <taxon>Viridiplantae</taxon>
        <taxon>Streptophyta</taxon>
        <taxon>Embryophyta</taxon>
        <taxon>Tracheophyta</taxon>
        <taxon>Spermatophyta</taxon>
        <taxon>Magnoliopsida</taxon>
        <taxon>eudicotyledons</taxon>
        <taxon>Gunneridae</taxon>
        <taxon>Pentapetalae</taxon>
        <taxon>rosids</taxon>
        <taxon>malvids</taxon>
        <taxon>Malvales</taxon>
        <taxon>Malvaceae</taxon>
        <taxon>Malvoideae</taxon>
        <taxon>Hibiscus</taxon>
    </lineage>
</organism>
<evidence type="ECO:0000313" key="2">
    <source>
        <dbReference type="Proteomes" id="UP001472677"/>
    </source>
</evidence>
<keyword evidence="2" id="KW-1185">Reference proteome</keyword>
<evidence type="ECO:0000313" key="1">
    <source>
        <dbReference type="EMBL" id="KAK8552444.1"/>
    </source>
</evidence>
<protein>
    <submittedName>
        <fullName evidence="1">Uncharacterized protein</fullName>
    </submittedName>
</protein>
<gene>
    <name evidence="1" type="ORF">V6N12_041039</name>
</gene>
<reference evidence="1 2" key="1">
    <citation type="journal article" date="2024" name="G3 (Bethesda)">
        <title>Genome assembly of Hibiscus sabdariffa L. provides insights into metabolisms of medicinal natural products.</title>
        <authorList>
            <person name="Kim T."/>
        </authorList>
    </citation>
    <scope>NUCLEOTIDE SEQUENCE [LARGE SCALE GENOMIC DNA]</scope>
    <source>
        <strain evidence="1">TK-2024</strain>
        <tissue evidence="1">Old leaves</tissue>
    </source>
</reference>
<proteinExistence type="predicted"/>
<dbReference type="EMBL" id="JBBPBM010000020">
    <property type="protein sequence ID" value="KAK8552444.1"/>
    <property type="molecule type" value="Genomic_DNA"/>
</dbReference>
<comment type="caution">
    <text evidence="1">The sequence shown here is derived from an EMBL/GenBank/DDBJ whole genome shotgun (WGS) entry which is preliminary data.</text>
</comment>
<sequence length="142" mass="15901">MSRKSETLVYYDGQMLSDPNFGVVFHANNTVTFKISRRTTFEVLNQLVCKKAPHGQGRQLQSIKYRLPTSLEPLTYSVFHVGDDGDVLMMLETHSQYSYGGLIELLATFSEGEAGCSNQVPNWGRTNFDFDLNAQSPTAGLR</sequence>
<accession>A0ABR2E706</accession>
<name>A0ABR2E706_9ROSI</name>
<dbReference type="Proteomes" id="UP001472677">
    <property type="component" value="Unassembled WGS sequence"/>
</dbReference>